<proteinExistence type="predicted"/>
<feature type="transmembrane region" description="Helical" evidence="2">
    <location>
        <begin position="104"/>
        <end position="122"/>
    </location>
</feature>
<evidence type="ECO:0000313" key="4">
    <source>
        <dbReference type="Proteomes" id="UP000279089"/>
    </source>
</evidence>
<evidence type="ECO:0000256" key="1">
    <source>
        <dbReference type="SAM" id="MobiDB-lite"/>
    </source>
</evidence>
<protein>
    <submittedName>
        <fullName evidence="3">Uncharacterized protein</fullName>
    </submittedName>
</protein>
<dbReference type="OrthoDB" id="1112758at2"/>
<feature type="compositionally biased region" description="Basic and acidic residues" evidence="1">
    <location>
        <begin position="210"/>
        <end position="228"/>
    </location>
</feature>
<dbReference type="Gene3D" id="2.60.40.1120">
    <property type="entry name" value="Carboxypeptidase-like, regulatory domain"/>
    <property type="match status" value="1"/>
</dbReference>
<keyword evidence="2" id="KW-1133">Transmembrane helix</keyword>
<dbReference type="EMBL" id="RMBX01000008">
    <property type="protein sequence ID" value="RPD40235.1"/>
    <property type="molecule type" value="Genomic_DNA"/>
</dbReference>
<keyword evidence="4" id="KW-1185">Reference proteome</keyword>
<name>A0A3N4MA62_9BACT</name>
<evidence type="ECO:0000256" key="2">
    <source>
        <dbReference type="SAM" id="Phobius"/>
    </source>
</evidence>
<sequence>MADNQGHIKPTADLIRRYLAGELDDKTMHALEKQALDDPFLADALEGYAMHEPDQSAALSDLGARLGERVSAGKKDAIVVPAAAAVQSDTPPEKGKVRRLDYRWAAAAVILVILTVGGLMMLNKGPGEQDIAQVPKAKRDTAVVQPGLINSADSISTPAADEAKDSAPAGALSAVPAIEEAEAPAKTKDVAKPALPNTSKNGLDAQSRQEIAKAEKRSDAARQTEARAKPAAAPPPPPAVKEAETSGYAVASRATPAPLVAKEEVHLNDKIDTILIGRAQADTTSYAFGADAARRKALAQGNKVEGVVTGTEAKYRRYSEENDLRILSGQVIDAESGQRLTGVAIRIRGTNKGAVTDTAGNFALKVEPNKKLDLDFSYVGYEQVNLAVASNQSNLNVRLPADSKALNDVVVVGYGSVRKKAVLAATPYYGDTAYRRYLDGIKIVPVKGLKEKMAGDVEISFTVMPNGSMKNFKANNPFHEEAGKAAIRNVEEGPEWIPASNGKKSTVHLRVPIELVPAQ</sequence>
<dbReference type="RefSeq" id="WP_120517602.1">
    <property type="nucleotide sequence ID" value="NZ_QXZY01000009.1"/>
</dbReference>
<accession>A0A3N4MA62</accession>
<keyword evidence="2" id="KW-0472">Membrane</keyword>
<evidence type="ECO:0000313" key="3">
    <source>
        <dbReference type="EMBL" id="RPD40235.1"/>
    </source>
</evidence>
<dbReference type="SUPFAM" id="SSF49464">
    <property type="entry name" value="Carboxypeptidase regulatory domain-like"/>
    <property type="match status" value="1"/>
</dbReference>
<dbReference type="AlphaFoldDB" id="A0A3N4MA62"/>
<dbReference type="Pfam" id="PF13715">
    <property type="entry name" value="CarbopepD_reg_2"/>
    <property type="match status" value="1"/>
</dbReference>
<dbReference type="Proteomes" id="UP000279089">
    <property type="component" value="Unassembled WGS sequence"/>
</dbReference>
<organism evidence="3 4">
    <name type="scientific">Chitinophaga barathri</name>
    <dbReference type="NCBI Taxonomy" id="1647451"/>
    <lineage>
        <taxon>Bacteria</taxon>
        <taxon>Pseudomonadati</taxon>
        <taxon>Bacteroidota</taxon>
        <taxon>Chitinophagia</taxon>
        <taxon>Chitinophagales</taxon>
        <taxon>Chitinophagaceae</taxon>
        <taxon>Chitinophaga</taxon>
    </lineage>
</organism>
<dbReference type="Gene3D" id="3.30.1150.10">
    <property type="match status" value="1"/>
</dbReference>
<feature type="region of interest" description="Disordered" evidence="1">
    <location>
        <begin position="183"/>
        <end position="246"/>
    </location>
</feature>
<comment type="caution">
    <text evidence="3">The sequence shown here is derived from an EMBL/GenBank/DDBJ whole genome shotgun (WGS) entry which is preliminary data.</text>
</comment>
<reference evidence="4" key="1">
    <citation type="submission" date="2018-11" db="EMBL/GenBank/DDBJ databases">
        <title>Chitinophaga lutea sp.nov., isolate from arsenic contaminated soil.</title>
        <authorList>
            <person name="Zong Y."/>
        </authorList>
    </citation>
    <scope>NUCLEOTIDE SEQUENCE [LARGE SCALE GENOMIC DNA]</scope>
    <source>
        <strain evidence="4">YLT18</strain>
    </source>
</reference>
<dbReference type="InterPro" id="IPR008969">
    <property type="entry name" value="CarboxyPept-like_regulatory"/>
</dbReference>
<feature type="region of interest" description="Disordered" evidence="1">
    <location>
        <begin position="152"/>
        <end position="171"/>
    </location>
</feature>
<gene>
    <name evidence="3" type="ORF">EG028_16430</name>
</gene>
<feature type="compositionally biased region" description="Polar residues" evidence="1">
    <location>
        <begin position="196"/>
        <end position="209"/>
    </location>
</feature>
<keyword evidence="2" id="KW-0812">Transmembrane</keyword>